<name>A0AA38VDK9_9PEZI</name>
<sequence>MAGQESAVGCWQKWSVFQGLTVTTGVSIVLIVVTARNLTIGGDLYEYITQNRATTQLAVQLVSSLLGLIHVSVLCRLINHGARLHLAKHCSVRVRTLCAWAALCTPRMELDVPIPYLLPLLAASVFGIISSSLWTGALTPVVSSVLVQQPLSVPSYRNTTLIKEYPSEISGTGPTVTTRQGLFTYSVGIKHLGALIASAASATTADGSVRKHAKIDNTQFAYEGRSFGVGSPAGLTDTNITDLSLATDYRYSEPGYQAHVACMYNTSSDFAINQQVDSRIWEVGGELPDSIGGGESSEYVGHSSDVIVAMGVAFSGDSPRRFVAIAAGDSYAQLNQMQCAIDFTPTLFNVTVAISSRNISVTPVQNIDDFDPDRNMTRTLMRQFELITNDMTNIYVSIVGDALMSSVSAVQASNDTNSTTLGALATLVGVQNALTAMTDDMLASYASAQLMVGNLSDVVLGDVTMSALMIGQLSYIVAISVINIAIVLVFLAEVMRTRGWRMLPALDIADPKWLITASFRGGSLSQQTGGSWSEGSKLIQTTESLSEKEREFTDSIVQLRRVSADGEDVALFLSDSREVR</sequence>
<evidence type="ECO:0008006" key="4">
    <source>
        <dbReference type="Google" id="ProtNLM"/>
    </source>
</evidence>
<feature type="transmembrane region" description="Helical" evidence="1">
    <location>
        <begin position="58"/>
        <end position="78"/>
    </location>
</feature>
<evidence type="ECO:0000313" key="3">
    <source>
        <dbReference type="Proteomes" id="UP001174694"/>
    </source>
</evidence>
<feature type="transmembrane region" description="Helical" evidence="1">
    <location>
        <begin position="473"/>
        <end position="492"/>
    </location>
</feature>
<dbReference type="EMBL" id="JANBVO010000059">
    <property type="protein sequence ID" value="KAJ9132248.1"/>
    <property type="molecule type" value="Genomic_DNA"/>
</dbReference>
<gene>
    <name evidence="2" type="ORF">NKR23_g11362</name>
</gene>
<proteinExistence type="predicted"/>
<evidence type="ECO:0000256" key="1">
    <source>
        <dbReference type="SAM" id="Phobius"/>
    </source>
</evidence>
<keyword evidence="1" id="KW-1133">Transmembrane helix</keyword>
<accession>A0AA38VDK9</accession>
<reference evidence="2" key="1">
    <citation type="submission" date="2022-07" db="EMBL/GenBank/DDBJ databases">
        <title>Fungi with potential for degradation of polypropylene.</title>
        <authorList>
            <person name="Gostincar C."/>
        </authorList>
    </citation>
    <scope>NUCLEOTIDE SEQUENCE</scope>
    <source>
        <strain evidence="2">EXF-13308</strain>
    </source>
</reference>
<feature type="transmembrane region" description="Helical" evidence="1">
    <location>
        <begin position="116"/>
        <end position="134"/>
    </location>
</feature>
<organism evidence="2 3">
    <name type="scientific">Pleurostoma richardsiae</name>
    <dbReference type="NCBI Taxonomy" id="41990"/>
    <lineage>
        <taxon>Eukaryota</taxon>
        <taxon>Fungi</taxon>
        <taxon>Dikarya</taxon>
        <taxon>Ascomycota</taxon>
        <taxon>Pezizomycotina</taxon>
        <taxon>Sordariomycetes</taxon>
        <taxon>Sordariomycetidae</taxon>
        <taxon>Calosphaeriales</taxon>
        <taxon>Pleurostomataceae</taxon>
        <taxon>Pleurostoma</taxon>
    </lineage>
</organism>
<keyword evidence="3" id="KW-1185">Reference proteome</keyword>
<comment type="caution">
    <text evidence="2">The sequence shown here is derived from an EMBL/GenBank/DDBJ whole genome shotgun (WGS) entry which is preliminary data.</text>
</comment>
<dbReference type="Proteomes" id="UP001174694">
    <property type="component" value="Unassembled WGS sequence"/>
</dbReference>
<protein>
    <recommendedName>
        <fullName evidence="4">Transmembrane protein</fullName>
    </recommendedName>
</protein>
<evidence type="ECO:0000313" key="2">
    <source>
        <dbReference type="EMBL" id="KAJ9132248.1"/>
    </source>
</evidence>
<keyword evidence="1" id="KW-0812">Transmembrane</keyword>
<feature type="transmembrane region" description="Helical" evidence="1">
    <location>
        <begin position="20"/>
        <end position="38"/>
    </location>
</feature>
<keyword evidence="1" id="KW-0472">Membrane</keyword>
<dbReference type="AlphaFoldDB" id="A0AA38VDK9"/>